<accession>A0A9P9BQJ8</accession>
<comment type="caution">
    <text evidence="2">The sequence shown here is derived from an EMBL/GenBank/DDBJ whole genome shotgun (WGS) entry which is preliminary data.</text>
</comment>
<dbReference type="Proteomes" id="UP000756346">
    <property type="component" value="Unassembled WGS sequence"/>
</dbReference>
<dbReference type="EMBL" id="JAGTJQ010000005">
    <property type="protein sequence ID" value="KAH7030992.1"/>
    <property type="molecule type" value="Genomic_DNA"/>
</dbReference>
<evidence type="ECO:0000313" key="2">
    <source>
        <dbReference type="EMBL" id="KAH7030992.1"/>
    </source>
</evidence>
<dbReference type="RefSeq" id="XP_046012672.1">
    <property type="nucleotide sequence ID" value="XM_046153910.1"/>
</dbReference>
<keyword evidence="3" id="KW-1185">Reference proteome</keyword>
<protein>
    <submittedName>
        <fullName evidence="2">Uncharacterized protein</fullName>
    </submittedName>
</protein>
<name>A0A9P9BQJ8_9PEZI</name>
<dbReference type="GeneID" id="70183456"/>
<reference evidence="2" key="1">
    <citation type="journal article" date="2021" name="Nat. Commun.">
        <title>Genetic determinants of endophytism in the Arabidopsis root mycobiome.</title>
        <authorList>
            <person name="Mesny F."/>
            <person name="Miyauchi S."/>
            <person name="Thiergart T."/>
            <person name="Pickel B."/>
            <person name="Atanasova L."/>
            <person name="Karlsson M."/>
            <person name="Huettel B."/>
            <person name="Barry K.W."/>
            <person name="Haridas S."/>
            <person name="Chen C."/>
            <person name="Bauer D."/>
            <person name="Andreopoulos W."/>
            <person name="Pangilinan J."/>
            <person name="LaButti K."/>
            <person name="Riley R."/>
            <person name="Lipzen A."/>
            <person name="Clum A."/>
            <person name="Drula E."/>
            <person name="Henrissat B."/>
            <person name="Kohler A."/>
            <person name="Grigoriev I.V."/>
            <person name="Martin F.M."/>
            <person name="Hacquard S."/>
        </authorList>
    </citation>
    <scope>NUCLEOTIDE SEQUENCE</scope>
    <source>
        <strain evidence="2">MPI-CAGE-CH-0230</strain>
    </source>
</reference>
<sequence length="241" mass="25715">MARAKKAPVPPAGRTNSVRTGSARIGSTGYWFTGTPEGDPFNADQLNSIGIGSFTLGGQKLDEAYKTNPNMTKKEFDQTRIALEKILASNSKLGKNLLVQNSVLARPIQLVHGLNQIDPTRSNQLTDAAAYVSCAPENSTICRQCASASASGPFRMCIKVDSDFNAACFNCQYSGSANHCSFYSGTKGKGKAAATESDPIESILNSLEDYKAGTLEALINSIQEELDSRADGTPAGKKRKH</sequence>
<organism evidence="2 3">
    <name type="scientific">Microdochium trichocladiopsis</name>
    <dbReference type="NCBI Taxonomy" id="1682393"/>
    <lineage>
        <taxon>Eukaryota</taxon>
        <taxon>Fungi</taxon>
        <taxon>Dikarya</taxon>
        <taxon>Ascomycota</taxon>
        <taxon>Pezizomycotina</taxon>
        <taxon>Sordariomycetes</taxon>
        <taxon>Xylariomycetidae</taxon>
        <taxon>Xylariales</taxon>
        <taxon>Microdochiaceae</taxon>
        <taxon>Microdochium</taxon>
    </lineage>
</organism>
<proteinExistence type="predicted"/>
<gene>
    <name evidence="2" type="ORF">B0I36DRAFT_322957</name>
</gene>
<feature type="region of interest" description="Disordered" evidence="1">
    <location>
        <begin position="1"/>
        <end position="21"/>
    </location>
</feature>
<evidence type="ECO:0000313" key="3">
    <source>
        <dbReference type="Proteomes" id="UP000756346"/>
    </source>
</evidence>
<dbReference type="Pfam" id="PF12511">
    <property type="entry name" value="DUF3716"/>
    <property type="match status" value="1"/>
</dbReference>
<dbReference type="InterPro" id="IPR022190">
    <property type="entry name" value="DUF3716"/>
</dbReference>
<evidence type="ECO:0000256" key="1">
    <source>
        <dbReference type="SAM" id="MobiDB-lite"/>
    </source>
</evidence>
<dbReference type="AlphaFoldDB" id="A0A9P9BQJ8"/>